<protein>
    <submittedName>
        <fullName evidence="1">Vesicle-mediated ER to Golgi transport protein</fullName>
        <ecNumber evidence="1">2.1.1.319</ecNumber>
    </submittedName>
</protein>
<organism evidence="1 2">
    <name type="scientific">Coemansia helicoidea</name>
    <dbReference type="NCBI Taxonomy" id="1286919"/>
    <lineage>
        <taxon>Eukaryota</taxon>
        <taxon>Fungi</taxon>
        <taxon>Fungi incertae sedis</taxon>
        <taxon>Zoopagomycota</taxon>
        <taxon>Kickxellomycotina</taxon>
        <taxon>Kickxellomycetes</taxon>
        <taxon>Kickxellales</taxon>
        <taxon>Kickxellaceae</taxon>
        <taxon>Coemansia</taxon>
    </lineage>
</organism>
<gene>
    <name evidence="1" type="primary">USO1_2</name>
    <name evidence="1" type="ORF">H4R21_003640</name>
</gene>
<sequence>MNFFGRYSSIGDSRQQTPGETIQRLADRVATSTLLEDKRAAVLGLKGLSREYKQEVGDASLAALLTVLKEDSEDQNLLKAVLETLSNLCAQEPAQGESKA</sequence>
<proteinExistence type="predicted"/>
<keyword evidence="1" id="KW-0489">Methyltransferase</keyword>
<evidence type="ECO:0000313" key="1">
    <source>
        <dbReference type="EMBL" id="KAJ2799183.1"/>
    </source>
</evidence>
<reference evidence="1" key="1">
    <citation type="submission" date="2022-07" db="EMBL/GenBank/DDBJ databases">
        <title>Phylogenomic reconstructions and comparative analyses of Kickxellomycotina fungi.</title>
        <authorList>
            <person name="Reynolds N.K."/>
            <person name="Stajich J.E."/>
            <person name="Barry K."/>
            <person name="Grigoriev I.V."/>
            <person name="Crous P."/>
            <person name="Smith M.E."/>
        </authorList>
    </citation>
    <scope>NUCLEOTIDE SEQUENCE</scope>
    <source>
        <strain evidence="1">BCRC 34780</strain>
    </source>
</reference>
<accession>A0ACC1L1Q9</accession>
<comment type="caution">
    <text evidence="1">The sequence shown here is derived from an EMBL/GenBank/DDBJ whole genome shotgun (WGS) entry which is preliminary data.</text>
</comment>
<feature type="non-terminal residue" evidence="1">
    <location>
        <position position="100"/>
    </location>
</feature>
<keyword evidence="2" id="KW-1185">Reference proteome</keyword>
<name>A0ACC1L1Q9_9FUNG</name>
<keyword evidence="1" id="KW-0808">Transferase</keyword>
<dbReference type="EMBL" id="JANBUN010001200">
    <property type="protein sequence ID" value="KAJ2799183.1"/>
    <property type="molecule type" value="Genomic_DNA"/>
</dbReference>
<dbReference type="Proteomes" id="UP001140087">
    <property type="component" value="Unassembled WGS sequence"/>
</dbReference>
<evidence type="ECO:0000313" key="2">
    <source>
        <dbReference type="Proteomes" id="UP001140087"/>
    </source>
</evidence>
<dbReference type="EC" id="2.1.1.319" evidence="1"/>